<dbReference type="Pfam" id="PF14924">
    <property type="entry name" value="MAP10_N"/>
    <property type="match status" value="1"/>
</dbReference>
<evidence type="ECO:0000313" key="2">
    <source>
        <dbReference type="Proteomes" id="UP000478052"/>
    </source>
</evidence>
<comment type="caution">
    <text evidence="1">The sequence shown here is derived from an EMBL/GenBank/DDBJ whole genome shotgun (WGS) entry which is preliminary data.</text>
</comment>
<evidence type="ECO:0000313" key="1">
    <source>
        <dbReference type="EMBL" id="KAF0766929.1"/>
    </source>
</evidence>
<organism evidence="1 2">
    <name type="scientific">Aphis craccivora</name>
    <name type="common">Cowpea aphid</name>
    <dbReference type="NCBI Taxonomy" id="307492"/>
    <lineage>
        <taxon>Eukaryota</taxon>
        <taxon>Metazoa</taxon>
        <taxon>Ecdysozoa</taxon>
        <taxon>Arthropoda</taxon>
        <taxon>Hexapoda</taxon>
        <taxon>Insecta</taxon>
        <taxon>Pterygota</taxon>
        <taxon>Neoptera</taxon>
        <taxon>Paraneoptera</taxon>
        <taxon>Hemiptera</taxon>
        <taxon>Sternorrhyncha</taxon>
        <taxon>Aphidomorpha</taxon>
        <taxon>Aphidoidea</taxon>
        <taxon>Aphididae</taxon>
        <taxon>Aphidini</taxon>
        <taxon>Aphis</taxon>
        <taxon>Aphis</taxon>
    </lineage>
</organism>
<accession>A0A6G0Z803</accession>
<sequence>MAISILESDRIDRYELEIFIGEINITGFKSKVSENCNENDKSGLKQEELSKEFSKEKYIIKTVLDNIIEYNILNYDKVNEDLEDHYLTYYDDLKSNESFTNIVKQLAERYIVNVKPNSDSQHICFDITYKESDKAVISMKPTSINKGVICIFACVPRTLVTILQKNPVELIICEDLKDGRVKIGTVSIMLSGSMGFTSAINYHFYEKGYDIHTHTVENVHEVKNIDGSETIGDMYVRLKLTCHGPETMQVNQIVLKSNQPELQPIFNDNDSFDFYFDKHIIPSSPKMMYSSVKKCEDKILNPEIKELLECQRIQETKEDKPCICPCKGLLENVQTILSSDLKQYASMCKSNVAVNEACNIKTCGPVTSAKIQNNDCTERKCR</sequence>
<protein>
    <submittedName>
        <fullName evidence="1">Uncharacterized protein</fullName>
    </submittedName>
</protein>
<reference evidence="1 2" key="1">
    <citation type="submission" date="2019-08" db="EMBL/GenBank/DDBJ databases">
        <title>Whole genome of Aphis craccivora.</title>
        <authorList>
            <person name="Voronova N.V."/>
            <person name="Shulinski R.S."/>
            <person name="Bandarenka Y.V."/>
            <person name="Zhorov D.G."/>
            <person name="Warner D."/>
        </authorList>
    </citation>
    <scope>NUCLEOTIDE SEQUENCE [LARGE SCALE GENOMIC DNA]</scope>
    <source>
        <strain evidence="1">180601</strain>
        <tissue evidence="1">Whole Body</tissue>
    </source>
</reference>
<gene>
    <name evidence="1" type="ORF">FWK35_00019253</name>
</gene>
<dbReference type="Proteomes" id="UP000478052">
    <property type="component" value="Unassembled WGS sequence"/>
</dbReference>
<name>A0A6G0Z803_APHCR</name>
<dbReference type="OrthoDB" id="6631042at2759"/>
<dbReference type="AlphaFoldDB" id="A0A6G0Z803"/>
<dbReference type="EMBL" id="VUJU01001075">
    <property type="protein sequence ID" value="KAF0766929.1"/>
    <property type="molecule type" value="Genomic_DNA"/>
</dbReference>
<proteinExistence type="predicted"/>
<keyword evidence="2" id="KW-1185">Reference proteome</keyword>